<reference evidence="1 2" key="1">
    <citation type="submission" date="2021-03" db="EMBL/GenBank/DDBJ databases">
        <title>First Case of infection caused by Chromobacterium haemolyticum derived from water in China.</title>
        <authorList>
            <person name="Chen J."/>
            <person name="Liu C."/>
        </authorList>
    </citation>
    <scope>NUCLEOTIDE SEQUENCE [LARGE SCALE GENOMIC DNA]</scope>
    <source>
        <strain evidence="1 2">WJ-5</strain>
    </source>
</reference>
<organism evidence="1 2">
    <name type="scientific">Chromobacterium haemolyticum</name>
    <dbReference type="NCBI Taxonomy" id="394935"/>
    <lineage>
        <taxon>Bacteria</taxon>
        <taxon>Pseudomonadati</taxon>
        <taxon>Pseudomonadota</taxon>
        <taxon>Betaproteobacteria</taxon>
        <taxon>Neisseriales</taxon>
        <taxon>Chromobacteriaceae</taxon>
        <taxon>Chromobacterium</taxon>
    </lineage>
</organism>
<proteinExistence type="predicted"/>
<dbReference type="EMBL" id="JAFLRD010000003">
    <property type="protein sequence ID" value="MBO0414767.1"/>
    <property type="molecule type" value="Genomic_DNA"/>
</dbReference>
<evidence type="ECO:0000313" key="1">
    <source>
        <dbReference type="EMBL" id="MBO0414767.1"/>
    </source>
</evidence>
<protein>
    <submittedName>
        <fullName evidence="1">Uncharacterized protein</fullName>
    </submittedName>
</protein>
<name>A0ABS3GI84_9NEIS</name>
<accession>A0ABS3GI84</accession>
<gene>
    <name evidence="1" type="ORF">J1C50_04520</name>
</gene>
<dbReference type="RefSeq" id="WP_157222231.1">
    <property type="nucleotide sequence ID" value="NZ_CAEE01001065.1"/>
</dbReference>
<evidence type="ECO:0000313" key="2">
    <source>
        <dbReference type="Proteomes" id="UP000664349"/>
    </source>
</evidence>
<comment type="caution">
    <text evidence="1">The sequence shown here is derived from an EMBL/GenBank/DDBJ whole genome shotgun (WGS) entry which is preliminary data.</text>
</comment>
<sequence length="109" mass="11838">MALPLAAGRQGGFRQDRANIRGLAFDTAALTCGGAQITHTALFIIHPKRMSNGFFTSIYRAFKLITQSMFIAPPPAAASLGVSVAGQVWLAKKCHRKIVHIEIFSQQNI</sequence>
<keyword evidence="2" id="KW-1185">Reference proteome</keyword>
<dbReference type="Proteomes" id="UP000664349">
    <property type="component" value="Unassembled WGS sequence"/>
</dbReference>